<keyword evidence="29" id="KW-1185">Reference proteome</keyword>
<keyword evidence="15" id="KW-0472">Membrane</keyword>
<dbReference type="InterPro" id="IPR001862">
    <property type="entry name" value="MAC_perforin"/>
</dbReference>
<comment type="subcellular location">
    <subcellularLocation>
        <location evidence="2">Secreted</location>
    </subcellularLocation>
    <subcellularLocation>
        <location evidence="1">Target cell membrane</location>
    </subcellularLocation>
</comment>
<dbReference type="InterPro" id="IPR020864">
    <property type="entry name" value="MACPF"/>
</dbReference>
<feature type="disulfide bond" evidence="23">
    <location>
        <begin position="609"/>
        <end position="636"/>
    </location>
</feature>
<dbReference type="PROSITE" id="PS01209">
    <property type="entry name" value="LDLRA_1"/>
    <property type="match status" value="1"/>
</dbReference>
<dbReference type="InterPro" id="IPR020863">
    <property type="entry name" value="MACPF_CS"/>
</dbReference>
<dbReference type="PRINTS" id="PR00764">
    <property type="entry name" value="COMPLEMENTC9"/>
</dbReference>
<dbReference type="Pfam" id="PF00090">
    <property type="entry name" value="TSP_1"/>
    <property type="match status" value="2"/>
</dbReference>
<dbReference type="PRINTS" id="PR01705">
    <property type="entry name" value="TSP1REPEAT"/>
</dbReference>
<feature type="domain" description="MACPF" evidence="27">
    <location>
        <begin position="132"/>
        <end position="465"/>
    </location>
</feature>
<keyword evidence="7" id="KW-0399">Innate immunity</keyword>
<dbReference type="Pfam" id="PF00057">
    <property type="entry name" value="Ldl_recept_a"/>
    <property type="match status" value="1"/>
</dbReference>
<keyword evidence="16 23" id="KW-1015">Disulfide bond</keyword>
<dbReference type="STRING" id="623744.A0A553R0V3"/>
<dbReference type="Proteomes" id="UP000316079">
    <property type="component" value="Unassembled WGS sequence"/>
</dbReference>
<dbReference type="Pfam" id="PF18434">
    <property type="entry name" value="Kazal_3"/>
    <property type="match status" value="1"/>
</dbReference>
<evidence type="ECO:0000256" key="8">
    <source>
        <dbReference type="ARBA" id="ARBA00022659"/>
    </source>
</evidence>
<dbReference type="PANTHER" id="PTHR45742">
    <property type="entry name" value="COMPLEMENT COMPONENT C6"/>
    <property type="match status" value="1"/>
</dbReference>
<evidence type="ECO:0000256" key="22">
    <source>
        <dbReference type="PROSITE-ProRule" id="PRU00124"/>
    </source>
</evidence>
<evidence type="ECO:0000256" key="14">
    <source>
        <dbReference type="ARBA" id="ARBA00023058"/>
    </source>
</evidence>
<dbReference type="SMART" id="SM00032">
    <property type="entry name" value="CCP"/>
    <property type="match status" value="2"/>
</dbReference>
<keyword evidence="6" id="KW-1052">Target cell membrane</keyword>
<sequence length="853" mass="95595">MSTMKCLLLHGAFLLFFSSKSITQAGTVRSSRSVPLPVHCLWGSWSEWSPCDACSKTQTQIRFVDNYPQFKGQPCMGEWSRTQPCVTTRVCPLQDGCGGRFRCQSGQCISQSLVCNGDLDCEDSTDEQKCDAKPICDLQKPPPNIEVTGHGFDAVQNKARGSVINTKSFGGRCTQTFSGNHKDFYRLPESVLKYSFQASSNEVNRVTAKNDFTDESFESSWHYVHHTEKHEKTTGTDYGHDDYVFHDELLKNQTKSLLIIKSDLEVGQFQNQAPEYLPLSEEFWKALVSLPVIYDYAAYRRVLERFGTHFMSEGNLGGQFKLYLMASHDLINSLKQETRSYKHCTVTHHSIMFFIRWSTEHCDYDDINEKDPFYESIPKTDMKTEILGGDPGFIAKLLVFNKHSVKENARTFSQWSGSVKEFPGIIKSKMRSLHELVKEVPCAGLKRLLLKRAIETYLTEKHPCQCRACQNNGLRVLDQDVCKCVCKPGTSGLACEESAPHNEQPGMIHGDWACWSSWSSCSDGKKSRSRTCSRPSPSGGGRNCAGDTEETGACDEEDELNHLRMMEPHCFDESLTPRKSCTTPPFLANGFVLHPKDFYSVGSKVEYTCIEGYRLTGNAFIACQENLEWYPPAMECKRTVCIPPQLPPDVSASPWTLSYKTGDAVTLSCPEGQLREGPGQIRCNAGLAWSPQPKNIKCIKAPTPTSAPMQCQPWENLAKDKCVCKMPTECKLSLELCATDAQHSRTLRLTVCKIQASRCLGHPFSLAEDSACQWPQRSSTACTQCTAWETCDEQTKSCRCKSIEECSSLGAWIKVCVQQDENSAPVTMTECEAAVRRCRGETVRILNILKCPT</sequence>
<dbReference type="InterPro" id="IPR048825">
    <property type="entry name" value="C7_KAZAL"/>
</dbReference>
<feature type="domain" description="Sushi" evidence="26">
    <location>
        <begin position="639"/>
        <end position="700"/>
    </location>
</feature>
<evidence type="ECO:0000256" key="3">
    <source>
        <dbReference type="ARBA" id="ARBA00009214"/>
    </source>
</evidence>
<dbReference type="InterPro" id="IPR036383">
    <property type="entry name" value="TSP1_rpt_sf"/>
</dbReference>
<organism evidence="28 29">
    <name type="scientific">Danionella cerebrum</name>
    <dbReference type="NCBI Taxonomy" id="2873325"/>
    <lineage>
        <taxon>Eukaryota</taxon>
        <taxon>Metazoa</taxon>
        <taxon>Chordata</taxon>
        <taxon>Craniata</taxon>
        <taxon>Vertebrata</taxon>
        <taxon>Euteleostomi</taxon>
        <taxon>Actinopterygii</taxon>
        <taxon>Neopterygii</taxon>
        <taxon>Teleostei</taxon>
        <taxon>Ostariophysi</taxon>
        <taxon>Cypriniformes</taxon>
        <taxon>Danionidae</taxon>
        <taxon>Danioninae</taxon>
        <taxon>Danionella</taxon>
    </lineage>
</organism>
<comment type="caution">
    <text evidence="23">Lacks conserved residue(s) required for the propagation of feature annotation.</text>
</comment>
<feature type="domain" description="Sushi" evidence="26">
    <location>
        <begin position="579"/>
        <end position="638"/>
    </location>
</feature>
<dbReference type="InterPro" id="IPR040729">
    <property type="entry name" value="Kazal_3"/>
</dbReference>
<keyword evidence="9 25" id="KW-0732">Signal</keyword>
<evidence type="ECO:0000256" key="17">
    <source>
        <dbReference type="ARBA" id="ARBA00023180"/>
    </source>
</evidence>
<evidence type="ECO:0000256" key="16">
    <source>
        <dbReference type="ARBA" id="ARBA00023157"/>
    </source>
</evidence>
<dbReference type="CDD" id="cd00033">
    <property type="entry name" value="CCP"/>
    <property type="match status" value="2"/>
</dbReference>
<gene>
    <name evidence="28" type="ORF">DNTS_035346</name>
</gene>
<dbReference type="Gene3D" id="2.10.70.10">
    <property type="entry name" value="Complement Module, domain 1"/>
    <property type="match status" value="2"/>
</dbReference>
<dbReference type="SMART" id="SM00057">
    <property type="entry name" value="FIMAC"/>
    <property type="match status" value="2"/>
</dbReference>
<evidence type="ECO:0000256" key="9">
    <source>
        <dbReference type="ARBA" id="ARBA00022729"/>
    </source>
</evidence>
<dbReference type="OrthoDB" id="504708at2759"/>
<dbReference type="PROSITE" id="PS50092">
    <property type="entry name" value="TSP1"/>
    <property type="match status" value="2"/>
</dbReference>
<dbReference type="SUPFAM" id="SSF57535">
    <property type="entry name" value="Complement control module/SCR domain"/>
    <property type="match status" value="2"/>
</dbReference>
<feature type="region of interest" description="Disordered" evidence="24">
    <location>
        <begin position="520"/>
        <end position="550"/>
    </location>
</feature>
<evidence type="ECO:0000313" key="28">
    <source>
        <dbReference type="EMBL" id="TRY95806.1"/>
    </source>
</evidence>
<dbReference type="Pfam" id="PF01823">
    <property type="entry name" value="MACPF"/>
    <property type="match status" value="1"/>
</dbReference>
<dbReference type="GO" id="GO:0031640">
    <property type="term" value="P:killing of cells of another organism"/>
    <property type="evidence" value="ECO:0007669"/>
    <property type="project" value="UniProtKB-KW"/>
</dbReference>
<dbReference type="CDD" id="cd00112">
    <property type="entry name" value="LDLa"/>
    <property type="match status" value="1"/>
</dbReference>
<protein>
    <recommendedName>
        <fullName evidence="19">Complement component C7</fullName>
    </recommendedName>
</protein>
<evidence type="ECO:0000256" key="13">
    <source>
        <dbReference type="ARBA" id="ARBA00022875"/>
    </source>
</evidence>
<keyword evidence="17" id="KW-0325">Glycoprotein</keyword>
<dbReference type="InterPro" id="IPR000884">
    <property type="entry name" value="TSP1_rpt"/>
</dbReference>
<accession>A0A553R0V3</accession>
<evidence type="ECO:0000256" key="21">
    <source>
        <dbReference type="ARBA" id="ARBA00093478"/>
    </source>
</evidence>
<comment type="subunit">
    <text evidence="21">Monomer or dimer; as a C5b-7 complex it can also form multimeric rosettes. Component of the membrane attack complex (MAC), composed of complement C5b, C6, C7, C8A, C8B, C8G and multiple copies of the pore-forming subunit C9.</text>
</comment>
<evidence type="ECO:0000256" key="10">
    <source>
        <dbReference type="ARBA" id="ARBA00022737"/>
    </source>
</evidence>
<evidence type="ECO:0000256" key="2">
    <source>
        <dbReference type="ARBA" id="ARBA00004613"/>
    </source>
</evidence>
<evidence type="ECO:0000259" key="27">
    <source>
        <dbReference type="PROSITE" id="PS51412"/>
    </source>
</evidence>
<evidence type="ECO:0000259" key="26">
    <source>
        <dbReference type="PROSITE" id="PS50923"/>
    </source>
</evidence>
<evidence type="ECO:0000256" key="25">
    <source>
        <dbReference type="SAM" id="SignalP"/>
    </source>
</evidence>
<keyword evidence="5" id="KW-0245">EGF-like domain</keyword>
<feature type="disulfide bond" evidence="22">
    <location>
        <begin position="103"/>
        <end position="121"/>
    </location>
</feature>
<dbReference type="PROSITE" id="PS50068">
    <property type="entry name" value="LDLRA_2"/>
    <property type="match status" value="1"/>
</dbReference>
<comment type="caution">
    <text evidence="28">The sequence shown here is derived from an EMBL/GenBank/DDBJ whole genome shotgun (WGS) entry which is preliminary data.</text>
</comment>
<keyword evidence="13" id="KW-0180">Complement pathway</keyword>
<evidence type="ECO:0000256" key="11">
    <source>
        <dbReference type="ARBA" id="ARBA00022852"/>
    </source>
</evidence>
<dbReference type="Gene3D" id="3.30.60.30">
    <property type="match status" value="2"/>
</dbReference>
<proteinExistence type="inferred from homology"/>
<dbReference type="SUPFAM" id="SSF57424">
    <property type="entry name" value="LDL receptor-like module"/>
    <property type="match status" value="1"/>
</dbReference>
<evidence type="ECO:0000256" key="19">
    <source>
        <dbReference type="ARBA" id="ARBA00073222"/>
    </source>
</evidence>
<evidence type="ECO:0000256" key="6">
    <source>
        <dbReference type="ARBA" id="ARBA00022537"/>
    </source>
</evidence>
<dbReference type="GO" id="GO:0045087">
    <property type="term" value="P:innate immune response"/>
    <property type="evidence" value="ECO:0007669"/>
    <property type="project" value="UniProtKB-KW"/>
</dbReference>
<keyword evidence="11" id="KW-0204">Cytolysis</keyword>
<dbReference type="InterPro" id="IPR036055">
    <property type="entry name" value="LDL_receptor-like_sf"/>
</dbReference>
<comment type="function">
    <text evidence="20">Component of the membrane attack complex (MAC), a multiprotein complex activated by the complement cascade, which inserts into a target cell membrane and forms a pore, leading to target cell membrane rupture and cell lysis. The MAC is initiated by proteolytic cleavage of C5 into complement C5b in response to the classical, alternative, lectin and GZMK complement pathways. The complement pathways consist in a cascade of proteins that leads to phagocytosis and breakdown of pathogens and signaling that strengthens the adaptive immune system. C7 serves as a membrane anchor. During MAC assembly, associates with C5b and C6 to form the C5b-7 complex, a key lipophilic precursor of the MAC complex, which associates with the outer leaflet and reduces the energy for membrane bending.</text>
</comment>
<dbReference type="GO" id="GO:0006958">
    <property type="term" value="P:complement activation, classical pathway"/>
    <property type="evidence" value="ECO:0007669"/>
    <property type="project" value="UniProtKB-KW"/>
</dbReference>
<dbReference type="EMBL" id="SRMA01025342">
    <property type="protein sequence ID" value="TRY95806.1"/>
    <property type="molecule type" value="Genomic_DNA"/>
</dbReference>
<evidence type="ECO:0000256" key="20">
    <source>
        <dbReference type="ARBA" id="ARBA00093281"/>
    </source>
</evidence>
<dbReference type="AlphaFoldDB" id="A0A553R0V3"/>
<keyword evidence="14" id="KW-0473">Membrane attack complex</keyword>
<dbReference type="PANTHER" id="PTHR45742:SF2">
    <property type="entry name" value="COMPLEMENT COMPONENT C7"/>
    <property type="match status" value="1"/>
</dbReference>
<dbReference type="PROSITE" id="PS51412">
    <property type="entry name" value="MACPF_2"/>
    <property type="match status" value="1"/>
</dbReference>
<dbReference type="InterPro" id="IPR002172">
    <property type="entry name" value="LDrepeatLR_classA_rpt"/>
</dbReference>
<keyword evidence="12" id="KW-0391">Immunity</keyword>
<dbReference type="GO" id="GO:0005576">
    <property type="term" value="C:extracellular region"/>
    <property type="evidence" value="ECO:0007669"/>
    <property type="project" value="UniProtKB-SubCell"/>
</dbReference>
<dbReference type="InterPro" id="IPR035976">
    <property type="entry name" value="Sushi/SCR/CCP_sf"/>
</dbReference>
<evidence type="ECO:0000256" key="23">
    <source>
        <dbReference type="PROSITE-ProRule" id="PRU00302"/>
    </source>
</evidence>
<dbReference type="PROSITE" id="PS00279">
    <property type="entry name" value="MACPF_1"/>
    <property type="match status" value="1"/>
</dbReference>
<evidence type="ECO:0000313" key="29">
    <source>
        <dbReference type="Proteomes" id="UP000316079"/>
    </source>
</evidence>
<evidence type="ECO:0000256" key="18">
    <source>
        <dbReference type="ARBA" id="ARBA00023298"/>
    </source>
</evidence>
<dbReference type="InterPro" id="IPR000436">
    <property type="entry name" value="Sushi_SCR_CCP_dom"/>
</dbReference>
<dbReference type="GO" id="GO:0044218">
    <property type="term" value="C:other organism cell membrane"/>
    <property type="evidence" value="ECO:0007669"/>
    <property type="project" value="UniProtKB-KW"/>
</dbReference>
<keyword evidence="4" id="KW-0964">Secreted</keyword>
<dbReference type="InterPro" id="IPR003884">
    <property type="entry name" value="FacI_MAC"/>
</dbReference>
<feature type="signal peptide" evidence="25">
    <location>
        <begin position="1"/>
        <end position="25"/>
    </location>
</feature>
<comment type="similarity">
    <text evidence="3">Belongs to the complement C6/C7/C8/C9 family.</text>
</comment>
<dbReference type="Pfam" id="PF00084">
    <property type="entry name" value="Sushi"/>
    <property type="match status" value="2"/>
</dbReference>
<reference evidence="28 29" key="1">
    <citation type="journal article" date="2019" name="Sci. Data">
        <title>Hybrid genome assembly and annotation of Danionella translucida.</title>
        <authorList>
            <person name="Kadobianskyi M."/>
            <person name="Schulze L."/>
            <person name="Schuelke M."/>
            <person name="Judkewitz B."/>
        </authorList>
    </citation>
    <scope>NUCLEOTIDE SEQUENCE [LARGE SCALE GENOMIC DNA]</scope>
    <source>
        <strain evidence="28 29">Bolton</strain>
    </source>
</reference>
<evidence type="ECO:0000256" key="7">
    <source>
        <dbReference type="ARBA" id="ARBA00022588"/>
    </source>
</evidence>
<name>A0A553R0V3_9TELE</name>
<dbReference type="GO" id="GO:0005579">
    <property type="term" value="C:membrane attack complex"/>
    <property type="evidence" value="ECO:0007669"/>
    <property type="project" value="UniProtKB-KW"/>
</dbReference>
<dbReference type="SMART" id="SM00209">
    <property type="entry name" value="TSP1"/>
    <property type="match status" value="2"/>
</dbReference>
<evidence type="ECO:0000256" key="15">
    <source>
        <dbReference type="ARBA" id="ARBA00023136"/>
    </source>
</evidence>
<dbReference type="Gene3D" id="2.20.100.10">
    <property type="entry name" value="Thrombospondin type-1 (TSP1) repeat"/>
    <property type="match status" value="2"/>
</dbReference>
<dbReference type="Pfam" id="PF21330">
    <property type="entry name" value="Kazal_C7"/>
    <property type="match status" value="1"/>
</dbReference>
<dbReference type="InterPro" id="IPR023415">
    <property type="entry name" value="LDLR_class-A_CS"/>
</dbReference>
<evidence type="ECO:0000256" key="4">
    <source>
        <dbReference type="ARBA" id="ARBA00022525"/>
    </source>
</evidence>
<evidence type="ECO:0000256" key="12">
    <source>
        <dbReference type="ARBA" id="ARBA00022859"/>
    </source>
</evidence>
<evidence type="ECO:0000256" key="24">
    <source>
        <dbReference type="SAM" id="MobiDB-lite"/>
    </source>
</evidence>
<keyword evidence="10" id="KW-0677">Repeat</keyword>
<keyword evidence="8 23" id="KW-0768">Sushi</keyword>
<feature type="chain" id="PRO_5021980774" description="Complement component C7" evidence="25">
    <location>
        <begin position="26"/>
        <end position="853"/>
    </location>
</feature>
<dbReference type="PROSITE" id="PS50923">
    <property type="entry name" value="SUSHI"/>
    <property type="match status" value="2"/>
</dbReference>
<dbReference type="Gene3D" id="4.10.400.10">
    <property type="entry name" value="Low-density Lipoprotein Receptor"/>
    <property type="match status" value="1"/>
</dbReference>
<dbReference type="SMART" id="SM00192">
    <property type="entry name" value="LDLa"/>
    <property type="match status" value="1"/>
</dbReference>
<evidence type="ECO:0000256" key="5">
    <source>
        <dbReference type="ARBA" id="ARBA00022536"/>
    </source>
</evidence>
<dbReference type="SUPFAM" id="SSF82895">
    <property type="entry name" value="TSP-1 type 1 repeat"/>
    <property type="match status" value="2"/>
</dbReference>
<feature type="disulfide bond" evidence="22">
    <location>
        <begin position="115"/>
        <end position="130"/>
    </location>
</feature>
<dbReference type="SMART" id="SM00457">
    <property type="entry name" value="MACPF"/>
    <property type="match status" value="1"/>
</dbReference>
<evidence type="ECO:0000256" key="1">
    <source>
        <dbReference type="ARBA" id="ARBA00004175"/>
    </source>
</evidence>
<keyword evidence="18" id="KW-1053">Target membrane</keyword>